<dbReference type="AlphaFoldDB" id="A0AA91TLW2"/>
<organism evidence="2 3">
    <name type="scientific">Segatella copri</name>
    <dbReference type="NCBI Taxonomy" id="165179"/>
    <lineage>
        <taxon>Bacteria</taxon>
        <taxon>Pseudomonadati</taxon>
        <taxon>Bacteroidota</taxon>
        <taxon>Bacteroidia</taxon>
        <taxon>Bacteroidales</taxon>
        <taxon>Prevotellaceae</taxon>
        <taxon>Segatella</taxon>
    </lineage>
</organism>
<evidence type="ECO:0000313" key="3">
    <source>
        <dbReference type="Proteomes" id="UP000215155"/>
    </source>
</evidence>
<dbReference type="Proteomes" id="UP000215155">
    <property type="component" value="Unassembled WGS sequence"/>
</dbReference>
<evidence type="ECO:0000313" key="2">
    <source>
        <dbReference type="EMBL" id="OXL45160.1"/>
    </source>
</evidence>
<sequence>MMKYRASFLRDSVFVLLVVEFAMSYTYCLILNIDFFQFFRDSTFIEQKSTRVIQKIVLTLQP</sequence>
<gene>
    <name evidence="2" type="ORF">CFT61_02750</name>
</gene>
<keyword evidence="1" id="KW-0472">Membrane</keyword>
<accession>A0AA91TLW2</accession>
<feature type="transmembrane region" description="Helical" evidence="1">
    <location>
        <begin position="12"/>
        <end position="33"/>
    </location>
</feature>
<dbReference type="EMBL" id="NMPZ01000002">
    <property type="protein sequence ID" value="OXL45160.1"/>
    <property type="molecule type" value="Genomic_DNA"/>
</dbReference>
<protein>
    <submittedName>
        <fullName evidence="2">Uncharacterized protein</fullName>
    </submittedName>
</protein>
<name>A0AA91TLW2_9BACT</name>
<comment type="caution">
    <text evidence="2">The sequence shown here is derived from an EMBL/GenBank/DDBJ whole genome shotgun (WGS) entry which is preliminary data.</text>
</comment>
<reference evidence="2 3" key="1">
    <citation type="submission" date="2017-07" db="EMBL/GenBank/DDBJ databases">
        <title>Draft genome sequence of Prevotella copri isolated from the gut of healthy adult Indian.</title>
        <authorList>
            <person name="Das B."/>
            <person name="Bag S."/>
            <person name="Ghosh T.S."/>
        </authorList>
    </citation>
    <scope>NUCLEOTIDE SEQUENCE [LARGE SCALE GENOMIC DNA]</scope>
    <source>
        <strain evidence="2 3">Indica</strain>
    </source>
</reference>
<keyword evidence="1" id="KW-0812">Transmembrane</keyword>
<keyword evidence="1" id="KW-1133">Transmembrane helix</keyword>
<evidence type="ECO:0000256" key="1">
    <source>
        <dbReference type="SAM" id="Phobius"/>
    </source>
</evidence>
<proteinExistence type="predicted"/>